<dbReference type="InterPro" id="IPR030865">
    <property type="entry name" value="LapB"/>
</dbReference>
<dbReference type="InterPro" id="IPR019734">
    <property type="entry name" value="TPR_rpt"/>
</dbReference>
<feature type="domain" description="LapB rubredoxin metal binding" evidence="2">
    <location>
        <begin position="357"/>
        <end position="384"/>
    </location>
</feature>
<dbReference type="AlphaFoldDB" id="A0A2H9T8P2"/>
<gene>
    <name evidence="3" type="primary">lapB</name>
    <name evidence="3" type="ORF">CI610_01433</name>
</gene>
<dbReference type="InterPro" id="IPR041166">
    <property type="entry name" value="Rubredoxin_2"/>
</dbReference>
<dbReference type="Pfam" id="PF18073">
    <property type="entry name" value="Zn_ribbon_LapB"/>
    <property type="match status" value="1"/>
</dbReference>
<dbReference type="HAMAP" id="MF_00994">
    <property type="entry name" value="LPS_assembly_LapB"/>
    <property type="match status" value="1"/>
</dbReference>
<dbReference type="Pfam" id="PF13432">
    <property type="entry name" value="TPR_16"/>
    <property type="match status" value="2"/>
</dbReference>
<protein>
    <submittedName>
        <fullName evidence="3">Lipopolysaccharide assembly protein B</fullName>
    </submittedName>
</protein>
<dbReference type="NCBIfam" id="NF008757">
    <property type="entry name" value="PRK11788.1-5"/>
    <property type="match status" value="1"/>
</dbReference>
<evidence type="ECO:0000256" key="1">
    <source>
        <dbReference type="ARBA" id="ARBA00022723"/>
    </source>
</evidence>
<sequence length="391" mass="44457">MPDIALLALFLLAITIGYLLGKWDGKNKKTNKYQTFNKDYFVGLNYLLNEQTDKAIDTFIQALNSDTDTDTVDTYLALGHFFCKRGEVDKSIQIHQDLLARTSLTSEQSEKVQLALSQDYLSAGLFDRAEAMLRELVDRNPSASEEVLHTLSCIYEQEKEWGKAIKIAERLKSYGARYGKVLAQYYCELAEQYLAMNDRLRARKLLKMAMNRDKLCIRASLIQGLIEFEEGNLKDASKVFERVLKQDSRYFPLAVPYLEKIYRKIGNSHSLGVFLASSLKEKPTTATILAMTRIIHEQQGEKPAIIFLVQQLREHPTLKGLNALLGLQLETGEKVSEQGVRLFMDLTTQIVEVKPVYKCSECGFMGKDMHWQCPKCKGWNSIAPIEGLEGE</sequence>
<reference evidence="3" key="1">
    <citation type="journal article" date="2017" name="Appl. Environ. Microbiol.">
        <title>Molecular characterization of an Endozoicomonas-like organism causing infection in king scallop Pecten maximus L.</title>
        <authorList>
            <person name="Cano I."/>
            <person name="van Aerle R."/>
            <person name="Ross S."/>
            <person name="Verner-Jeffreys D.W."/>
            <person name="Paley R.K."/>
            <person name="Rimmer G."/>
            <person name="Ryder D."/>
            <person name="Hooper P."/>
            <person name="Stone D."/>
            <person name="Feist S.W."/>
        </authorList>
    </citation>
    <scope>NUCLEOTIDE SEQUENCE</scope>
</reference>
<keyword evidence="1" id="KW-0479">Metal-binding</keyword>
<dbReference type="SMART" id="SM00028">
    <property type="entry name" value="TPR"/>
    <property type="match status" value="4"/>
</dbReference>
<dbReference type="InterPro" id="IPR011990">
    <property type="entry name" value="TPR-like_helical_dom_sf"/>
</dbReference>
<dbReference type="GO" id="GO:0008653">
    <property type="term" value="P:lipopolysaccharide metabolic process"/>
    <property type="evidence" value="ECO:0007669"/>
    <property type="project" value="InterPro"/>
</dbReference>
<dbReference type="GO" id="GO:0046872">
    <property type="term" value="F:metal ion binding"/>
    <property type="evidence" value="ECO:0007669"/>
    <property type="project" value="UniProtKB-KW"/>
</dbReference>
<dbReference type="EMBL" id="NSIT01000059">
    <property type="protein sequence ID" value="PJE79596.1"/>
    <property type="molecule type" value="Genomic_DNA"/>
</dbReference>
<dbReference type="Gene3D" id="1.25.40.10">
    <property type="entry name" value="Tetratricopeptide repeat domain"/>
    <property type="match status" value="1"/>
</dbReference>
<evidence type="ECO:0000313" key="3">
    <source>
        <dbReference type="EMBL" id="PJE79596.1"/>
    </source>
</evidence>
<evidence type="ECO:0000259" key="2">
    <source>
        <dbReference type="Pfam" id="PF18073"/>
    </source>
</evidence>
<accession>A0A2H9T8P2</accession>
<proteinExistence type="inferred from homology"/>
<name>A0A2H9T8P2_9ZZZZ</name>
<dbReference type="Pfam" id="PF13176">
    <property type="entry name" value="TPR_7"/>
    <property type="match status" value="1"/>
</dbReference>
<comment type="caution">
    <text evidence="3">The sequence shown here is derived from an EMBL/GenBank/DDBJ whole genome shotgun (WGS) entry which is preliminary data.</text>
</comment>
<organism evidence="3">
    <name type="scientific">invertebrate metagenome</name>
    <dbReference type="NCBI Taxonomy" id="1711999"/>
    <lineage>
        <taxon>unclassified sequences</taxon>
        <taxon>metagenomes</taxon>
        <taxon>organismal metagenomes</taxon>
    </lineage>
</organism>
<dbReference type="SUPFAM" id="SSF48452">
    <property type="entry name" value="TPR-like"/>
    <property type="match status" value="1"/>
</dbReference>